<evidence type="ECO:0000259" key="1">
    <source>
        <dbReference type="PROSITE" id="PS50075"/>
    </source>
</evidence>
<sequence>MNREELLGLLVNNLKKAVPEFADDDLDTSKTYKELGVSSLELVEVVTRTTKELRLTLPFQELAKVRNTDDLADVILRLQQGA</sequence>
<dbReference type="PROSITE" id="PS50075">
    <property type="entry name" value="CARRIER"/>
    <property type="match status" value="1"/>
</dbReference>
<dbReference type="Pfam" id="PF00550">
    <property type="entry name" value="PP-binding"/>
    <property type="match status" value="1"/>
</dbReference>
<dbReference type="Proteomes" id="UP000006272">
    <property type="component" value="Unassembled WGS sequence"/>
</dbReference>
<dbReference type="InterPro" id="IPR036736">
    <property type="entry name" value="ACP-like_sf"/>
</dbReference>
<evidence type="ECO:0000313" key="2">
    <source>
        <dbReference type="EMBL" id="EKO38006.1"/>
    </source>
</evidence>
<feature type="domain" description="Carrier" evidence="1">
    <location>
        <begin position="1"/>
        <end position="79"/>
    </location>
</feature>
<gene>
    <name evidence="2" type="ORF">B193_3310</name>
</gene>
<dbReference type="EMBL" id="ALAO01000309">
    <property type="protein sequence ID" value="EKO38006.1"/>
    <property type="molecule type" value="Genomic_DNA"/>
</dbReference>
<evidence type="ECO:0000313" key="3">
    <source>
        <dbReference type="Proteomes" id="UP000006272"/>
    </source>
</evidence>
<dbReference type="InterPro" id="IPR009081">
    <property type="entry name" value="PP-bd_ACP"/>
</dbReference>
<dbReference type="SUPFAM" id="SSF47336">
    <property type="entry name" value="ACP-like"/>
    <property type="match status" value="1"/>
</dbReference>
<accession>K6GLW1</accession>
<dbReference type="AlphaFoldDB" id="K6GLW1"/>
<dbReference type="PATRIC" id="fig|1206767.3.peg.3245"/>
<comment type="caution">
    <text evidence="2">The sequence shown here is derived from an EMBL/GenBank/DDBJ whole genome shotgun (WGS) entry which is preliminary data.</text>
</comment>
<reference evidence="2 3" key="1">
    <citation type="submission" date="2012-07" db="EMBL/GenBank/DDBJ databases">
        <title>Draft genome sequence of Desulfovibrio magneticus str. Maddingley MBC34 obtained from a metagenomic sequence of a methanogenic enrichment isolated from coal-seam formation water in Victoria, Australia.</title>
        <authorList>
            <person name="Greenfield P."/>
            <person name="Hendry P."/>
            <person name="Li D."/>
            <person name="Rosewarne C.P."/>
            <person name="Tran-Dinh N."/>
            <person name="Elbourne L.D.H."/>
            <person name="Paulsen I.T."/>
            <person name="Midgley D.J."/>
        </authorList>
    </citation>
    <scope>NUCLEOTIDE SEQUENCE [LARGE SCALE GENOMIC DNA]</scope>
    <source>
        <strain evidence="3">Maddingley MBC34</strain>
    </source>
</reference>
<protein>
    <submittedName>
        <fullName evidence="2">Phosphopantetheine-containing protein</fullName>
    </submittedName>
</protein>
<name>K6GLW1_9BACT</name>
<proteinExistence type="predicted"/>
<dbReference type="Gene3D" id="1.10.1200.10">
    <property type="entry name" value="ACP-like"/>
    <property type="match status" value="1"/>
</dbReference>
<organism evidence="2 3">
    <name type="scientific">Solidesulfovibrio magneticus str. Maddingley MBC34</name>
    <dbReference type="NCBI Taxonomy" id="1206767"/>
    <lineage>
        <taxon>Bacteria</taxon>
        <taxon>Pseudomonadati</taxon>
        <taxon>Thermodesulfobacteriota</taxon>
        <taxon>Desulfovibrionia</taxon>
        <taxon>Desulfovibrionales</taxon>
        <taxon>Desulfovibrionaceae</taxon>
        <taxon>Solidesulfovibrio</taxon>
    </lineage>
</organism>